<name>A0A150T896_SORCE</name>
<organism evidence="2 3">
    <name type="scientific">Sorangium cellulosum</name>
    <name type="common">Polyangium cellulosum</name>
    <dbReference type="NCBI Taxonomy" id="56"/>
    <lineage>
        <taxon>Bacteria</taxon>
        <taxon>Pseudomonadati</taxon>
        <taxon>Myxococcota</taxon>
        <taxon>Polyangia</taxon>
        <taxon>Polyangiales</taxon>
        <taxon>Polyangiaceae</taxon>
        <taxon>Sorangium</taxon>
    </lineage>
</organism>
<dbReference type="EMBL" id="JEME01003362">
    <property type="protein sequence ID" value="KYG00869.1"/>
    <property type="molecule type" value="Genomic_DNA"/>
</dbReference>
<gene>
    <name evidence="2" type="ORF">BE21_56935</name>
</gene>
<proteinExistence type="predicted"/>
<evidence type="ECO:0000313" key="3">
    <source>
        <dbReference type="Proteomes" id="UP000075502"/>
    </source>
</evidence>
<dbReference type="AlphaFoldDB" id="A0A150T896"/>
<protein>
    <submittedName>
        <fullName evidence="2">Uncharacterized protein</fullName>
    </submittedName>
</protein>
<evidence type="ECO:0000256" key="1">
    <source>
        <dbReference type="SAM" id="MobiDB-lite"/>
    </source>
</evidence>
<accession>A0A150T896</accession>
<reference evidence="2 3" key="1">
    <citation type="submission" date="2014-02" db="EMBL/GenBank/DDBJ databases">
        <title>The small core and large imbalanced accessory genome model reveals a collaborative survival strategy of Sorangium cellulosum strains in nature.</title>
        <authorList>
            <person name="Han K."/>
            <person name="Peng R."/>
            <person name="Blom J."/>
            <person name="Li Y.-Z."/>
        </authorList>
    </citation>
    <scope>NUCLEOTIDE SEQUENCE [LARGE SCALE GENOMIC DNA]</scope>
    <source>
        <strain evidence="2 3">So0007-03</strain>
    </source>
</reference>
<dbReference type="Proteomes" id="UP000075502">
    <property type="component" value="Unassembled WGS sequence"/>
</dbReference>
<feature type="region of interest" description="Disordered" evidence="1">
    <location>
        <begin position="26"/>
        <end position="69"/>
    </location>
</feature>
<sequence>MPRRPTGSRFRNDAGRLYVRVLVGDKDRESFPLDPKQTAEQAERHGSALHTGSTHHAVQTHVAVSRCRT</sequence>
<comment type="caution">
    <text evidence="2">The sequence shown here is derived from an EMBL/GenBank/DDBJ whole genome shotgun (WGS) entry which is preliminary data.</text>
</comment>
<evidence type="ECO:0000313" key="2">
    <source>
        <dbReference type="EMBL" id="KYG00869.1"/>
    </source>
</evidence>